<protein>
    <recommendedName>
        <fullName evidence="1">NAD(P)-binding domain-containing protein</fullName>
    </recommendedName>
</protein>
<accession>A0A258HJ18</accession>
<dbReference type="Proteomes" id="UP000216147">
    <property type="component" value="Unassembled WGS sequence"/>
</dbReference>
<dbReference type="PANTHER" id="PTHR43245">
    <property type="entry name" value="BIFUNCTIONAL POLYMYXIN RESISTANCE PROTEIN ARNA"/>
    <property type="match status" value="1"/>
</dbReference>
<evidence type="ECO:0000259" key="1">
    <source>
        <dbReference type="Pfam" id="PF16363"/>
    </source>
</evidence>
<organism evidence="2 3">
    <name type="scientific">Brevundimonas subvibrioides</name>
    <dbReference type="NCBI Taxonomy" id="74313"/>
    <lineage>
        <taxon>Bacteria</taxon>
        <taxon>Pseudomonadati</taxon>
        <taxon>Pseudomonadota</taxon>
        <taxon>Alphaproteobacteria</taxon>
        <taxon>Caulobacterales</taxon>
        <taxon>Caulobacteraceae</taxon>
        <taxon>Brevundimonas</taxon>
    </lineage>
</organism>
<reference evidence="2 3" key="1">
    <citation type="submission" date="2017-03" db="EMBL/GenBank/DDBJ databases">
        <title>Lifting the veil on microbial sulfur biogeochemistry in mining wastewaters.</title>
        <authorList>
            <person name="Kantor R.S."/>
            <person name="Colenbrander Nelson T."/>
            <person name="Marshall S."/>
            <person name="Bennett D."/>
            <person name="Apte S."/>
            <person name="Camacho D."/>
            <person name="Thomas B.C."/>
            <person name="Warren L.A."/>
            <person name="Banfield J.F."/>
        </authorList>
    </citation>
    <scope>NUCLEOTIDE SEQUENCE [LARGE SCALE GENOMIC DNA]</scope>
    <source>
        <strain evidence="2">32-68-21</strain>
    </source>
</reference>
<feature type="domain" description="NAD(P)-binding" evidence="1">
    <location>
        <begin position="56"/>
        <end position="306"/>
    </location>
</feature>
<dbReference type="AlphaFoldDB" id="A0A258HJ18"/>
<sequence length="329" mass="34933">MGSEPVRSVSSREGPDRILVTGASGFVGRRLVPRLSRDATVKALGGPDMSADSPVVDLLDEVSLTAAVTGFRPRTIVHLAAASSVADAARTPGVTWDVNLIGTRNLAHAARRTGEPVHFIFASTAEVYGRAFLDGPCSEETTPQPVSAYGRSKLAAEHLLEDLTGDGFSLTILRLFNHTGAGQDERFVVPAFAAQVAAAEAGVDDAIRVGNLEARRDFSDVDDIIEAYSAIAAGPTPEEVIRYNVGSGTVRSIRSILDLLVSQARTPVKAVQDPQRLRAVDIPAAQGDFSRIRSAFGWRATTPFESTALSVLEDQRAKLASSCSARLPK</sequence>
<gene>
    <name evidence="2" type="ORF">B7Y86_10380</name>
</gene>
<dbReference type="Gene3D" id="3.90.25.10">
    <property type="entry name" value="UDP-galactose 4-epimerase, domain 1"/>
    <property type="match status" value="1"/>
</dbReference>
<evidence type="ECO:0000313" key="3">
    <source>
        <dbReference type="Proteomes" id="UP000216147"/>
    </source>
</evidence>
<dbReference type="Pfam" id="PF16363">
    <property type="entry name" value="GDP_Man_Dehyd"/>
    <property type="match status" value="1"/>
</dbReference>
<dbReference type="SUPFAM" id="SSF51735">
    <property type="entry name" value="NAD(P)-binding Rossmann-fold domains"/>
    <property type="match status" value="1"/>
</dbReference>
<name>A0A258HJ18_9CAUL</name>
<evidence type="ECO:0000313" key="2">
    <source>
        <dbReference type="EMBL" id="OYX56342.1"/>
    </source>
</evidence>
<dbReference type="Gene3D" id="3.40.50.720">
    <property type="entry name" value="NAD(P)-binding Rossmann-like Domain"/>
    <property type="match status" value="1"/>
</dbReference>
<proteinExistence type="predicted"/>
<comment type="caution">
    <text evidence="2">The sequence shown here is derived from an EMBL/GenBank/DDBJ whole genome shotgun (WGS) entry which is preliminary data.</text>
</comment>
<dbReference type="InterPro" id="IPR016040">
    <property type="entry name" value="NAD(P)-bd_dom"/>
</dbReference>
<dbReference type="InterPro" id="IPR050177">
    <property type="entry name" value="Lipid_A_modif_metabolic_enz"/>
</dbReference>
<dbReference type="EMBL" id="NCEQ01000008">
    <property type="protein sequence ID" value="OYX56342.1"/>
    <property type="molecule type" value="Genomic_DNA"/>
</dbReference>
<dbReference type="InterPro" id="IPR036291">
    <property type="entry name" value="NAD(P)-bd_dom_sf"/>
</dbReference>